<name>A0AC61MTX7_9FIRM</name>
<dbReference type="Proteomes" id="UP000595814">
    <property type="component" value="Chromosome"/>
</dbReference>
<reference evidence="1 2" key="1">
    <citation type="journal article" date="2022" name="Int. J. Syst. Evol. Microbiol.">
        <title>Miniphocaeibacter halophilus sp. nov., an ammonium-tolerant acetate-producing bacterium isolated from a biogas system.</title>
        <authorList>
            <person name="Schnurer A."/>
            <person name="Singh A."/>
            <person name="Bi S."/>
            <person name="Qiao W."/>
            <person name="Westerholm M."/>
        </authorList>
    </citation>
    <scope>NUCLEOTIDE SEQUENCE [LARGE SCALE GENOMIC DNA]</scope>
    <source>
        <strain evidence="1 2">AMB_01</strain>
    </source>
</reference>
<accession>A0AC61MTX7</accession>
<proteinExistence type="predicted"/>
<evidence type="ECO:0000313" key="2">
    <source>
        <dbReference type="Proteomes" id="UP000595814"/>
    </source>
</evidence>
<gene>
    <name evidence="1" type="ORF">JFY71_05630</name>
</gene>
<protein>
    <submittedName>
        <fullName evidence="1">DUF1643 domain-containing protein</fullName>
    </submittedName>
</protein>
<dbReference type="EMBL" id="CP066744">
    <property type="protein sequence ID" value="QQK09017.1"/>
    <property type="molecule type" value="Genomic_DNA"/>
</dbReference>
<sequence length="168" mass="19984">MIVTENINIQTEIFKSKNNKYRYLLSKTWNDKKDKYMVITLYPSNSSILNEDMTTRIIFNELAKYEVGSIIYTNLYPSNDIKNISKEAFNENDNILVEQAKLCSKIIFAWGTLSETNRTVRSRTLEIIKLFENIKSDIYYLTDKKKEKMYHPLNPKIRNNWVLEKYTN</sequence>
<keyword evidence="2" id="KW-1185">Reference proteome</keyword>
<evidence type="ECO:0000313" key="1">
    <source>
        <dbReference type="EMBL" id="QQK09017.1"/>
    </source>
</evidence>
<organism evidence="1 2">
    <name type="scientific">Miniphocaeibacter halophilus</name>
    <dbReference type="NCBI Taxonomy" id="2931922"/>
    <lineage>
        <taxon>Bacteria</taxon>
        <taxon>Bacillati</taxon>
        <taxon>Bacillota</taxon>
        <taxon>Tissierellia</taxon>
        <taxon>Tissierellales</taxon>
        <taxon>Peptoniphilaceae</taxon>
        <taxon>Miniphocaeibacter</taxon>
    </lineage>
</organism>